<name>A0A1H2KV11_9ACTN</name>
<evidence type="ECO:0000313" key="2">
    <source>
        <dbReference type="EMBL" id="SDU72161.1"/>
    </source>
</evidence>
<dbReference type="InterPro" id="IPR013108">
    <property type="entry name" value="Amidohydro_3"/>
</dbReference>
<dbReference type="SUPFAM" id="SSF51556">
    <property type="entry name" value="Metallo-dependent hydrolases"/>
    <property type="match status" value="1"/>
</dbReference>
<keyword evidence="3" id="KW-1185">Reference proteome</keyword>
<dbReference type="PANTHER" id="PTHR22642:SF2">
    <property type="entry name" value="PROTEIN LONG AFTER FAR-RED 3"/>
    <property type="match status" value="1"/>
</dbReference>
<dbReference type="InterPro" id="IPR011059">
    <property type="entry name" value="Metal-dep_hydrolase_composite"/>
</dbReference>
<evidence type="ECO:0000259" key="1">
    <source>
        <dbReference type="Pfam" id="PF07969"/>
    </source>
</evidence>
<gene>
    <name evidence="2" type="ORF">SAMN04488563_4300</name>
</gene>
<dbReference type="SUPFAM" id="SSF51338">
    <property type="entry name" value="Composite domain of metallo-dependent hydrolases"/>
    <property type="match status" value="1"/>
</dbReference>
<dbReference type="STRING" id="419479.SAMN04488563_4300"/>
<sequence>MQNRRVTTTLYRNGRIHSPADPFATAMLVVDDTVAWVGPEGAARTHLDAADEVVDLEDALVAPAFVDAHVHLTETGLARDGLDLAGTASRAAVLDLVAKRAKERPGEAILGFGWEEDGWPDGGAPTPDELDRAAGHTAVYLARRDVHTAAVSGTLLAADRSIARADGYDDGLVRRDAHHRARQAARSAVPARRMAELREEALRHAASLGIGAVHEIGAPQISDSADFTAVLALGADPELPDVIGYWGARGAAQAQALGAAGAAGDLNVDGSIGSRSARLSSPYTDAPDERGRLYLDAGAAAEHVVACTRAGIQAGFHCIGDEAVRVAVEAVAAAAEVCGLAAVVGSRHRLEHVEMIDDLLIASMARLGVAASVQPAFDALWGGPDGLYVERLGPDRGIALNPFAAMARAGVLLAFGSDSPVTPLAGWETVRAASQHRTAAQRISARAAFSAATRGGWRAARVEDAGVLAPGMRASFAVWEVPYELVVQAPDARVAAWSTDPRAGVPGLPDLSPDVPLPPCLRTVARGRTVYAAG</sequence>
<evidence type="ECO:0000313" key="3">
    <source>
        <dbReference type="Proteomes" id="UP000182977"/>
    </source>
</evidence>
<dbReference type="Gene3D" id="3.10.310.70">
    <property type="match status" value="1"/>
</dbReference>
<organism evidence="2 3">
    <name type="scientific">Jiangella alkaliphila</name>
    <dbReference type="NCBI Taxonomy" id="419479"/>
    <lineage>
        <taxon>Bacteria</taxon>
        <taxon>Bacillati</taxon>
        <taxon>Actinomycetota</taxon>
        <taxon>Actinomycetes</taxon>
        <taxon>Jiangellales</taxon>
        <taxon>Jiangellaceae</taxon>
        <taxon>Jiangella</taxon>
    </lineage>
</organism>
<dbReference type="PANTHER" id="PTHR22642">
    <property type="entry name" value="IMIDAZOLONEPROPIONASE"/>
    <property type="match status" value="1"/>
</dbReference>
<accession>A0A1H2KV11</accession>
<reference evidence="3" key="1">
    <citation type="submission" date="2016-10" db="EMBL/GenBank/DDBJ databases">
        <authorList>
            <person name="Varghese N."/>
            <person name="Submissions S."/>
        </authorList>
    </citation>
    <scope>NUCLEOTIDE SEQUENCE [LARGE SCALE GENOMIC DNA]</scope>
    <source>
        <strain evidence="3">DSM 45079</strain>
    </source>
</reference>
<dbReference type="GO" id="GO:0016810">
    <property type="term" value="F:hydrolase activity, acting on carbon-nitrogen (but not peptide) bonds"/>
    <property type="evidence" value="ECO:0007669"/>
    <property type="project" value="InterPro"/>
</dbReference>
<protein>
    <recommendedName>
        <fullName evidence="1">Amidohydrolase 3 domain-containing protein</fullName>
    </recommendedName>
</protein>
<proteinExistence type="predicted"/>
<dbReference type="Pfam" id="PF07969">
    <property type="entry name" value="Amidohydro_3"/>
    <property type="match status" value="1"/>
</dbReference>
<feature type="domain" description="Amidohydrolase 3" evidence="1">
    <location>
        <begin position="52"/>
        <end position="531"/>
    </location>
</feature>
<dbReference type="AlphaFoldDB" id="A0A1H2KV11"/>
<dbReference type="Gene3D" id="2.30.40.10">
    <property type="entry name" value="Urease, subunit C, domain 1"/>
    <property type="match status" value="1"/>
</dbReference>
<dbReference type="EMBL" id="LT629791">
    <property type="protein sequence ID" value="SDU72161.1"/>
    <property type="molecule type" value="Genomic_DNA"/>
</dbReference>
<dbReference type="Proteomes" id="UP000182977">
    <property type="component" value="Chromosome I"/>
</dbReference>
<dbReference type="InterPro" id="IPR032466">
    <property type="entry name" value="Metal_Hydrolase"/>
</dbReference>
<dbReference type="Gene3D" id="3.20.20.140">
    <property type="entry name" value="Metal-dependent hydrolases"/>
    <property type="match status" value="1"/>
</dbReference>